<evidence type="ECO:0000259" key="10">
    <source>
        <dbReference type="PROSITE" id="PS50835"/>
    </source>
</evidence>
<dbReference type="CDD" id="cd00099">
    <property type="entry name" value="IgV"/>
    <property type="match status" value="1"/>
</dbReference>
<dbReference type="Gene3D" id="2.60.40.10">
    <property type="entry name" value="Immunoglobulins"/>
    <property type="match status" value="2"/>
</dbReference>
<sequence length="339" mass="37447">MLVIFCLVLMLRMGRCTGKQIETKTVRVGDDVHLTCPRIGSGTLFWIRLVSGNLPKILGKTYSYEPDPRITATEGHGTFDLHIGKAKLSDAAVYYCVKTQQGELIFLEGTDLRVEGPQPVTTAIPTSDPVHTEDSVTLQCSVLSDSENKTHLEEKYMCCFRAGSHQSLPSFNYTQGDSVYENKTNPEGVSTNKCIHSFLKNISCSDAGTYHCAVAKCGERFSDKRSNLTTEAVNVDQVQDKTVLCLLCAALAISLIVIAFLIYLIKKLKKNSYRCYTAVALQTNATASGNQERQQTDEDSLVYSAPTFTSRKASKTVTRDTKTTEEESIYTDVRTLGLD</sequence>
<evidence type="ECO:0000256" key="3">
    <source>
        <dbReference type="ARBA" id="ARBA00022729"/>
    </source>
</evidence>
<dbReference type="SMART" id="SM00409">
    <property type="entry name" value="IG"/>
    <property type="match status" value="2"/>
</dbReference>
<keyword evidence="8" id="KW-1133">Transmembrane helix</keyword>
<feature type="signal peptide" evidence="9">
    <location>
        <begin position="1"/>
        <end position="18"/>
    </location>
</feature>
<name>A0AAJ7Q8A5_LATCA</name>
<evidence type="ECO:0000256" key="8">
    <source>
        <dbReference type="SAM" id="Phobius"/>
    </source>
</evidence>
<dbReference type="RefSeq" id="XP_018549278.1">
    <property type="nucleotide sequence ID" value="XM_018693762.2"/>
</dbReference>
<evidence type="ECO:0000256" key="9">
    <source>
        <dbReference type="SAM" id="SignalP"/>
    </source>
</evidence>
<protein>
    <submittedName>
        <fullName evidence="12">Uncharacterized protein LOC108895097 isoform X1</fullName>
    </submittedName>
</protein>
<dbReference type="KEGG" id="lcf:108895097"/>
<organism evidence="11 12">
    <name type="scientific">Lates calcarifer</name>
    <name type="common">Barramundi</name>
    <name type="synonym">Holocentrus calcarifer</name>
    <dbReference type="NCBI Taxonomy" id="8187"/>
    <lineage>
        <taxon>Eukaryota</taxon>
        <taxon>Metazoa</taxon>
        <taxon>Chordata</taxon>
        <taxon>Craniata</taxon>
        <taxon>Vertebrata</taxon>
        <taxon>Euteleostomi</taxon>
        <taxon>Actinopterygii</taxon>
        <taxon>Neopterygii</taxon>
        <taxon>Teleostei</taxon>
        <taxon>Neoteleostei</taxon>
        <taxon>Acanthomorphata</taxon>
        <taxon>Carangaria</taxon>
        <taxon>Carangaria incertae sedis</taxon>
        <taxon>Centropomidae</taxon>
        <taxon>Lates</taxon>
    </lineage>
</organism>
<dbReference type="PANTHER" id="PTHR19433">
    <property type="entry name" value="T-CELL RECEPTOR ALPHA CHAIN V REGION-RELATED"/>
    <property type="match status" value="1"/>
</dbReference>
<dbReference type="Proteomes" id="UP000694890">
    <property type="component" value="Linkage group LG8"/>
</dbReference>
<evidence type="ECO:0000313" key="11">
    <source>
        <dbReference type="Proteomes" id="UP000694890"/>
    </source>
</evidence>
<keyword evidence="2" id="KW-1003">Cell membrane</keyword>
<dbReference type="GO" id="GO:0005886">
    <property type="term" value="C:plasma membrane"/>
    <property type="evidence" value="ECO:0007669"/>
    <property type="project" value="UniProtKB-SubCell"/>
</dbReference>
<evidence type="ECO:0000256" key="7">
    <source>
        <dbReference type="ARBA" id="ARBA00023180"/>
    </source>
</evidence>
<dbReference type="InterPro" id="IPR007110">
    <property type="entry name" value="Ig-like_dom"/>
</dbReference>
<dbReference type="PANTHER" id="PTHR19433:SF133">
    <property type="entry name" value="IMMUNE-TYPE RECEPTOR 5 PRECURSOR-RELATED"/>
    <property type="match status" value="1"/>
</dbReference>
<feature type="transmembrane region" description="Helical" evidence="8">
    <location>
        <begin position="243"/>
        <end position="265"/>
    </location>
</feature>
<evidence type="ECO:0000256" key="1">
    <source>
        <dbReference type="ARBA" id="ARBA00004236"/>
    </source>
</evidence>
<keyword evidence="5 8" id="KW-0472">Membrane</keyword>
<dbReference type="InterPro" id="IPR036179">
    <property type="entry name" value="Ig-like_dom_sf"/>
</dbReference>
<feature type="domain" description="Ig-like" evidence="10">
    <location>
        <begin position="119"/>
        <end position="229"/>
    </location>
</feature>
<evidence type="ECO:0000256" key="4">
    <source>
        <dbReference type="ARBA" id="ARBA00022859"/>
    </source>
</evidence>
<evidence type="ECO:0000313" key="12">
    <source>
        <dbReference type="RefSeq" id="XP_018549278.1"/>
    </source>
</evidence>
<dbReference type="PROSITE" id="PS50835">
    <property type="entry name" value="IG_LIKE"/>
    <property type="match status" value="1"/>
</dbReference>
<accession>A0AAJ7Q8A5</accession>
<dbReference type="InterPro" id="IPR013783">
    <property type="entry name" value="Ig-like_fold"/>
</dbReference>
<evidence type="ECO:0000256" key="5">
    <source>
        <dbReference type="ARBA" id="ARBA00023136"/>
    </source>
</evidence>
<keyword evidence="8" id="KW-0812">Transmembrane</keyword>
<dbReference type="GeneID" id="108895097"/>
<feature type="chain" id="PRO_5042576901" evidence="9">
    <location>
        <begin position="19"/>
        <end position="339"/>
    </location>
</feature>
<keyword evidence="3 9" id="KW-0732">Signal</keyword>
<dbReference type="GO" id="GO:0009617">
    <property type="term" value="P:response to bacterium"/>
    <property type="evidence" value="ECO:0007669"/>
    <property type="project" value="TreeGrafter"/>
</dbReference>
<reference evidence="12" key="1">
    <citation type="submission" date="2025-08" db="UniProtKB">
        <authorList>
            <consortium name="RefSeq"/>
        </authorList>
    </citation>
    <scope>IDENTIFICATION</scope>
    <source>
        <tissue evidence="12">Brain</tissue>
    </source>
</reference>
<evidence type="ECO:0000256" key="2">
    <source>
        <dbReference type="ARBA" id="ARBA00022475"/>
    </source>
</evidence>
<comment type="subcellular location">
    <subcellularLocation>
        <location evidence="1">Cell membrane</location>
    </subcellularLocation>
</comment>
<dbReference type="InterPro" id="IPR013106">
    <property type="entry name" value="Ig_V-set"/>
</dbReference>
<dbReference type="SUPFAM" id="SSF48726">
    <property type="entry name" value="Immunoglobulin"/>
    <property type="match status" value="2"/>
</dbReference>
<proteinExistence type="predicted"/>
<gene>
    <name evidence="12" type="primary">LOC108895097</name>
</gene>
<keyword evidence="6" id="KW-1015">Disulfide bond</keyword>
<keyword evidence="7" id="KW-0325">Glycoprotein</keyword>
<dbReference type="GO" id="GO:0002376">
    <property type="term" value="P:immune system process"/>
    <property type="evidence" value="ECO:0007669"/>
    <property type="project" value="UniProtKB-KW"/>
</dbReference>
<evidence type="ECO:0000256" key="6">
    <source>
        <dbReference type="ARBA" id="ARBA00023157"/>
    </source>
</evidence>
<dbReference type="AlphaFoldDB" id="A0AAJ7Q8A5"/>
<dbReference type="Pfam" id="PF07686">
    <property type="entry name" value="V-set"/>
    <property type="match status" value="1"/>
</dbReference>
<keyword evidence="4" id="KW-0391">Immunity</keyword>
<dbReference type="InterPro" id="IPR052051">
    <property type="entry name" value="TCR_complex_component"/>
</dbReference>
<dbReference type="InterPro" id="IPR003599">
    <property type="entry name" value="Ig_sub"/>
</dbReference>